<dbReference type="Proteomes" id="UP001049176">
    <property type="component" value="Chromosome 11"/>
</dbReference>
<dbReference type="RefSeq" id="XP_043002425.1">
    <property type="nucleotide sequence ID" value="XM_043160468.1"/>
</dbReference>
<gene>
    <name evidence="1" type="ORF">E1B28_003482</name>
</gene>
<reference evidence="1" key="1">
    <citation type="journal article" date="2021" name="Genome Biol. Evol.">
        <title>The assembled and annotated genome of the fairy-ring fungus Marasmius oreades.</title>
        <authorList>
            <person name="Hiltunen M."/>
            <person name="Ament-Velasquez S.L."/>
            <person name="Johannesson H."/>
        </authorList>
    </citation>
    <scope>NUCLEOTIDE SEQUENCE</scope>
    <source>
        <strain evidence="1">03SP1</strain>
    </source>
</reference>
<evidence type="ECO:0000313" key="1">
    <source>
        <dbReference type="EMBL" id="KAG7085954.1"/>
    </source>
</evidence>
<proteinExistence type="predicted"/>
<dbReference type="AlphaFoldDB" id="A0A9P7UNG4"/>
<comment type="caution">
    <text evidence="1">The sequence shown here is derived from an EMBL/GenBank/DDBJ whole genome shotgun (WGS) entry which is preliminary data.</text>
</comment>
<organism evidence="1 2">
    <name type="scientific">Marasmius oreades</name>
    <name type="common">fairy-ring Marasmius</name>
    <dbReference type="NCBI Taxonomy" id="181124"/>
    <lineage>
        <taxon>Eukaryota</taxon>
        <taxon>Fungi</taxon>
        <taxon>Dikarya</taxon>
        <taxon>Basidiomycota</taxon>
        <taxon>Agaricomycotina</taxon>
        <taxon>Agaricomycetes</taxon>
        <taxon>Agaricomycetidae</taxon>
        <taxon>Agaricales</taxon>
        <taxon>Marasmiineae</taxon>
        <taxon>Marasmiaceae</taxon>
        <taxon>Marasmius</taxon>
    </lineage>
</organism>
<evidence type="ECO:0000313" key="2">
    <source>
        <dbReference type="Proteomes" id="UP001049176"/>
    </source>
</evidence>
<dbReference type="KEGG" id="more:E1B28_003482"/>
<keyword evidence="2" id="KW-1185">Reference proteome</keyword>
<accession>A0A9P7UNG4</accession>
<protein>
    <submittedName>
        <fullName evidence="1">Uncharacterized protein</fullName>
    </submittedName>
</protein>
<sequence length="99" mass="10941">MCGSPHEGNRVAEADLTLDMNAGAVNEIPRISEDLTYYICCTFKNNLTPMSSIFAVKDPPSLVLAHDFLNLSPKFICWGLFPPGLPEVTVQGKMRKIQD</sequence>
<dbReference type="EMBL" id="CM032191">
    <property type="protein sequence ID" value="KAG7085954.1"/>
    <property type="molecule type" value="Genomic_DNA"/>
</dbReference>
<dbReference type="GeneID" id="66072558"/>
<name>A0A9P7UNG4_9AGAR</name>